<protein>
    <recommendedName>
        <fullName evidence="6">Farnesyl pyrophosphate synthase</fullName>
    </recommendedName>
</protein>
<dbReference type="InterPro" id="IPR033749">
    <property type="entry name" value="Polyprenyl_synt_CS"/>
</dbReference>
<dbReference type="PANTHER" id="PTHR11525">
    <property type="entry name" value="FARNESYL-PYROPHOSPHATE SYNTHETASE"/>
    <property type="match status" value="1"/>
</dbReference>
<keyword evidence="8" id="KW-1185">Reference proteome</keyword>
<dbReference type="STRING" id="456900.A0A151IPK9"/>
<dbReference type="Proteomes" id="UP000078542">
    <property type="component" value="Unassembled WGS sequence"/>
</dbReference>
<dbReference type="EMBL" id="KQ976851">
    <property type="protein sequence ID" value="KYN07878.1"/>
    <property type="molecule type" value="Genomic_DNA"/>
</dbReference>
<dbReference type="PANTHER" id="PTHR11525:SF0">
    <property type="entry name" value="FARNESYL PYROPHOSPHATE SYNTHASE"/>
    <property type="match status" value="1"/>
</dbReference>
<sequence length="211" mass="24885">MKSGIGTNDVYKPNLWYFEYLQFLESYFTPRKSRNSIEKNSLETSLLISTLNQMQAYFFMIDDMIEDRTLFRITMKSAIGQSLDFLCTNFGKKPNLDMFTMNQYNSIVKYKTSYCSFILPIIAAMQLAGIKDQEMFKEAKTILLEIGCLFQVQDDYLGSYGDFEICKNNNDVQEGKYTWFIVVALQRVTPEQRKILEMRIICRMLYRKLLY</sequence>
<dbReference type="Pfam" id="PF00348">
    <property type="entry name" value="polyprenyl_synt"/>
    <property type="match status" value="1"/>
</dbReference>
<dbReference type="GO" id="GO:0046872">
    <property type="term" value="F:metal ion binding"/>
    <property type="evidence" value="ECO:0007669"/>
    <property type="project" value="UniProtKB-KW"/>
</dbReference>
<name>A0A151IPK9_9HYME</name>
<gene>
    <name evidence="7" type="ORF">ALC62_01147</name>
</gene>
<keyword evidence="2" id="KW-0808">Transferase</keyword>
<dbReference type="GO" id="GO:0045337">
    <property type="term" value="P:farnesyl diphosphate biosynthetic process"/>
    <property type="evidence" value="ECO:0007669"/>
    <property type="project" value="TreeGrafter"/>
</dbReference>
<dbReference type="PROSITE" id="PS00444">
    <property type="entry name" value="POLYPRENYL_SYNTHASE_2"/>
    <property type="match status" value="1"/>
</dbReference>
<dbReference type="InterPro" id="IPR000092">
    <property type="entry name" value="Polyprenyl_synt"/>
</dbReference>
<comment type="pathway">
    <text evidence="5">Pheromone biosynthesis.</text>
</comment>
<evidence type="ECO:0000256" key="4">
    <source>
        <dbReference type="ARBA" id="ARBA00022842"/>
    </source>
</evidence>
<comment type="cofactor">
    <cofactor evidence="1">
        <name>Mg(2+)</name>
        <dbReference type="ChEBI" id="CHEBI:18420"/>
    </cofactor>
</comment>
<evidence type="ECO:0000256" key="6">
    <source>
        <dbReference type="ARBA" id="ARBA00034546"/>
    </source>
</evidence>
<dbReference type="GO" id="GO:0004161">
    <property type="term" value="F:dimethylallyltranstransferase activity"/>
    <property type="evidence" value="ECO:0007669"/>
    <property type="project" value="TreeGrafter"/>
</dbReference>
<evidence type="ECO:0000256" key="2">
    <source>
        <dbReference type="ARBA" id="ARBA00022679"/>
    </source>
</evidence>
<organism evidence="7 8">
    <name type="scientific">Cyphomyrmex costatus</name>
    <dbReference type="NCBI Taxonomy" id="456900"/>
    <lineage>
        <taxon>Eukaryota</taxon>
        <taxon>Metazoa</taxon>
        <taxon>Ecdysozoa</taxon>
        <taxon>Arthropoda</taxon>
        <taxon>Hexapoda</taxon>
        <taxon>Insecta</taxon>
        <taxon>Pterygota</taxon>
        <taxon>Neoptera</taxon>
        <taxon>Endopterygota</taxon>
        <taxon>Hymenoptera</taxon>
        <taxon>Apocrita</taxon>
        <taxon>Aculeata</taxon>
        <taxon>Formicoidea</taxon>
        <taxon>Formicidae</taxon>
        <taxon>Myrmicinae</taxon>
        <taxon>Cyphomyrmex</taxon>
    </lineage>
</organism>
<dbReference type="GO" id="GO:0005737">
    <property type="term" value="C:cytoplasm"/>
    <property type="evidence" value="ECO:0007669"/>
    <property type="project" value="TreeGrafter"/>
</dbReference>
<evidence type="ECO:0000256" key="5">
    <source>
        <dbReference type="ARBA" id="ARBA00033740"/>
    </source>
</evidence>
<dbReference type="SUPFAM" id="SSF48576">
    <property type="entry name" value="Terpenoid synthases"/>
    <property type="match status" value="1"/>
</dbReference>
<evidence type="ECO:0000256" key="1">
    <source>
        <dbReference type="ARBA" id="ARBA00001946"/>
    </source>
</evidence>
<accession>A0A151IPK9</accession>
<keyword evidence="3" id="KW-0479">Metal-binding</keyword>
<evidence type="ECO:0000256" key="3">
    <source>
        <dbReference type="ARBA" id="ARBA00022723"/>
    </source>
</evidence>
<dbReference type="Gene3D" id="1.10.600.10">
    <property type="entry name" value="Farnesyl Diphosphate Synthase"/>
    <property type="match status" value="1"/>
</dbReference>
<reference evidence="7 8" key="1">
    <citation type="submission" date="2016-03" db="EMBL/GenBank/DDBJ databases">
        <title>Cyphomyrmex costatus WGS genome.</title>
        <authorList>
            <person name="Nygaard S."/>
            <person name="Hu H."/>
            <person name="Boomsma J."/>
            <person name="Zhang G."/>
        </authorList>
    </citation>
    <scope>NUCLEOTIDE SEQUENCE [LARGE SCALE GENOMIC DNA]</scope>
    <source>
        <strain evidence="7">MS0001</strain>
        <tissue evidence="7">Whole body</tissue>
    </source>
</reference>
<dbReference type="AlphaFoldDB" id="A0A151IPK9"/>
<dbReference type="GO" id="GO:0042811">
    <property type="term" value="P:pheromone biosynthetic process"/>
    <property type="evidence" value="ECO:0007669"/>
    <property type="project" value="UniProtKB-ARBA"/>
</dbReference>
<dbReference type="GO" id="GO:0004337">
    <property type="term" value="F:(2E,6E)-farnesyl diphosphate synthase activity"/>
    <property type="evidence" value="ECO:0007669"/>
    <property type="project" value="TreeGrafter"/>
</dbReference>
<evidence type="ECO:0000313" key="8">
    <source>
        <dbReference type="Proteomes" id="UP000078542"/>
    </source>
</evidence>
<keyword evidence="4" id="KW-0460">Magnesium</keyword>
<proteinExistence type="predicted"/>
<dbReference type="InterPro" id="IPR039702">
    <property type="entry name" value="FPS1-like"/>
</dbReference>
<dbReference type="InterPro" id="IPR008949">
    <property type="entry name" value="Isoprenoid_synthase_dom_sf"/>
</dbReference>
<evidence type="ECO:0000313" key="7">
    <source>
        <dbReference type="EMBL" id="KYN07878.1"/>
    </source>
</evidence>